<dbReference type="AlphaFoldDB" id="A0A2W5KR27"/>
<dbReference type="EMBL" id="QFPO01000003">
    <property type="protein sequence ID" value="PZQ18354.1"/>
    <property type="molecule type" value="Genomic_DNA"/>
</dbReference>
<sequence>MDRIAADPLPAARQASALEYWAHYKLMQATGLAQTLGGEERAVTALKAVGMAFERASIGAQARVPRMIPAAFDGTGLDAGMMGAGYGLVGGALTGSLLNGGLSESQIAEAARNGPIKFDGEGNSAQLDVAQDGMDTTLEQTVNENGVTGKVRTHIHIDACPDAEGKLTVTIETESRMGAGGKTGAVTLRYRQERFLDDDAHLLPLAEDGKVNGSEFFQIDMKGTGANGELSYYEDGGFGRDGQATGGTVKESGHSIFRPEEAAHTTKMVQGAQNLMRAFAQMMLQGSFGGGTAPWESGRCVDLKLRSSPEKRKGAKPDTHYTLFAEPRAKKDGAPTGGTVKATLTGAHALSPQDKVKADAQFDYQNPKEKDQSASIQFTARSKRGVGKGTLAFDTKKSGYRITATGDGACAEPITVCDITQPFTNTICDGAVTWTHTPTSDKGGDFTFRYAKSTGRGKGNAEAKGTYTLSGPEEKMTSIYQMGKICGHAAGMTVCTPPRTFGAMTWTQIDDCGE</sequence>
<evidence type="ECO:0000313" key="2">
    <source>
        <dbReference type="Proteomes" id="UP000249046"/>
    </source>
</evidence>
<organism evidence="1 2">
    <name type="scientific">Rhodanobacter denitrificans</name>
    <dbReference type="NCBI Taxonomy" id="666685"/>
    <lineage>
        <taxon>Bacteria</taxon>
        <taxon>Pseudomonadati</taxon>
        <taxon>Pseudomonadota</taxon>
        <taxon>Gammaproteobacteria</taxon>
        <taxon>Lysobacterales</taxon>
        <taxon>Rhodanobacteraceae</taxon>
        <taxon>Rhodanobacter</taxon>
    </lineage>
</organism>
<accession>A0A2W5KR27</accession>
<reference evidence="1 2" key="1">
    <citation type="submission" date="2017-08" db="EMBL/GenBank/DDBJ databases">
        <title>Infants hospitalized years apart are colonized by the same room-sourced microbial strains.</title>
        <authorList>
            <person name="Brooks B."/>
            <person name="Olm M.R."/>
            <person name="Firek B.A."/>
            <person name="Baker R."/>
            <person name="Thomas B.C."/>
            <person name="Morowitz M.J."/>
            <person name="Banfield J.F."/>
        </authorList>
    </citation>
    <scope>NUCLEOTIDE SEQUENCE [LARGE SCALE GENOMIC DNA]</scope>
    <source>
        <strain evidence="1">S2_005_003_R2_42</strain>
    </source>
</reference>
<evidence type="ECO:0000313" key="1">
    <source>
        <dbReference type="EMBL" id="PZQ18354.1"/>
    </source>
</evidence>
<dbReference type="Proteomes" id="UP000249046">
    <property type="component" value="Unassembled WGS sequence"/>
</dbReference>
<protein>
    <submittedName>
        <fullName evidence="1">Uncharacterized protein</fullName>
    </submittedName>
</protein>
<name>A0A2W5KR27_9GAMM</name>
<comment type="caution">
    <text evidence="1">The sequence shown here is derived from an EMBL/GenBank/DDBJ whole genome shotgun (WGS) entry which is preliminary data.</text>
</comment>
<proteinExistence type="predicted"/>
<gene>
    <name evidence="1" type="ORF">DI564_03335</name>
</gene>